<dbReference type="SMART" id="SM00327">
    <property type="entry name" value="VWA"/>
    <property type="match status" value="1"/>
</dbReference>
<keyword evidence="1" id="KW-1003">Cell membrane</keyword>
<evidence type="ECO:0000256" key="4">
    <source>
        <dbReference type="ARBA" id="ARBA00023136"/>
    </source>
</evidence>
<reference evidence="7" key="1">
    <citation type="submission" date="2019-08" db="EMBL/GenBank/DDBJ databases">
        <authorList>
            <person name="Kucharzyk K."/>
            <person name="Murdoch R.W."/>
            <person name="Higgins S."/>
            <person name="Loffler F."/>
        </authorList>
    </citation>
    <scope>NUCLEOTIDE SEQUENCE</scope>
</reference>
<protein>
    <recommendedName>
        <fullName evidence="6">VWFA domain-containing protein</fullName>
    </recommendedName>
</protein>
<dbReference type="InterPro" id="IPR050768">
    <property type="entry name" value="UPF0353/GerABKA_families"/>
</dbReference>
<name>A0A644Y405_9ZZZZ</name>
<evidence type="ECO:0000256" key="2">
    <source>
        <dbReference type="ARBA" id="ARBA00022692"/>
    </source>
</evidence>
<keyword evidence="3 5" id="KW-1133">Transmembrane helix</keyword>
<gene>
    <name evidence="7" type="ORF">SDC9_69732</name>
</gene>
<dbReference type="AlphaFoldDB" id="A0A644Y405"/>
<evidence type="ECO:0000256" key="1">
    <source>
        <dbReference type="ARBA" id="ARBA00022475"/>
    </source>
</evidence>
<accession>A0A644Y405</accession>
<evidence type="ECO:0000256" key="5">
    <source>
        <dbReference type="SAM" id="Phobius"/>
    </source>
</evidence>
<dbReference type="InterPro" id="IPR036465">
    <property type="entry name" value="vWFA_dom_sf"/>
</dbReference>
<dbReference type="Gene3D" id="3.40.50.410">
    <property type="entry name" value="von Willebrand factor, type A domain"/>
    <property type="match status" value="1"/>
</dbReference>
<keyword evidence="4 5" id="KW-0472">Membrane</keyword>
<dbReference type="PANTHER" id="PTHR22550">
    <property type="entry name" value="SPORE GERMINATION PROTEIN"/>
    <property type="match status" value="1"/>
</dbReference>
<evidence type="ECO:0000256" key="3">
    <source>
        <dbReference type="ARBA" id="ARBA00022989"/>
    </source>
</evidence>
<organism evidence="7">
    <name type="scientific">bioreactor metagenome</name>
    <dbReference type="NCBI Taxonomy" id="1076179"/>
    <lineage>
        <taxon>unclassified sequences</taxon>
        <taxon>metagenomes</taxon>
        <taxon>ecological metagenomes</taxon>
    </lineage>
</organism>
<dbReference type="PROSITE" id="PS50234">
    <property type="entry name" value="VWFA"/>
    <property type="match status" value="1"/>
</dbReference>
<evidence type="ECO:0000259" key="6">
    <source>
        <dbReference type="PROSITE" id="PS50234"/>
    </source>
</evidence>
<keyword evidence="2 5" id="KW-0812">Transmembrane</keyword>
<evidence type="ECO:0000313" key="7">
    <source>
        <dbReference type="EMBL" id="MPM23266.1"/>
    </source>
</evidence>
<comment type="caution">
    <text evidence="7">The sequence shown here is derived from an EMBL/GenBank/DDBJ whole genome shotgun (WGS) entry which is preliminary data.</text>
</comment>
<feature type="transmembrane region" description="Helical" evidence="5">
    <location>
        <begin position="12"/>
        <end position="29"/>
    </location>
</feature>
<feature type="domain" description="VWFA" evidence="6">
    <location>
        <begin position="92"/>
        <end position="291"/>
    </location>
</feature>
<feature type="transmembrane region" description="Helical" evidence="5">
    <location>
        <begin position="59"/>
        <end position="78"/>
    </location>
</feature>
<dbReference type="SUPFAM" id="SSF53300">
    <property type="entry name" value="vWA-like"/>
    <property type="match status" value="1"/>
</dbReference>
<dbReference type="Pfam" id="PF13519">
    <property type="entry name" value="VWA_2"/>
    <property type="match status" value="1"/>
</dbReference>
<dbReference type="PANTHER" id="PTHR22550:SF5">
    <property type="entry name" value="LEUCINE ZIPPER PROTEIN 4"/>
    <property type="match status" value="1"/>
</dbReference>
<feature type="transmembrane region" description="Helical" evidence="5">
    <location>
        <begin position="310"/>
        <end position="329"/>
    </location>
</feature>
<dbReference type="EMBL" id="VSSQ01003991">
    <property type="protein sequence ID" value="MPM23266.1"/>
    <property type="molecule type" value="Genomic_DNA"/>
</dbReference>
<proteinExistence type="predicted"/>
<dbReference type="InterPro" id="IPR002035">
    <property type="entry name" value="VWF_A"/>
</dbReference>
<sequence>MYRFEHPEYLWWLTTLLAATGLFLLYYFARKKQLGKLFSAQNLKLTIPDFSKNKPLTKFALLALAAAFMIIALANPLAGKKVNKQVQSKGSDIQFVVDISNSMLCEDIKPNRLSKMKQIMLGMIERMSSDRAGLIVFAGDAFIQLPMTIDQTAVSMFVRNLDPELISRQGTHIEKALTTALVSIDSSKAKHPAIVLLSDGEDLEGDPGPVIAELQKRKIAVNTVAIGTEKGGPIPVYSSNVRVGYKKDAEGNTVMTKPNEELLKALATQTGGIFVGTKDLGNAAESIMNELRKAEKEENRSMVFSDYNSLYLWVLIPALLLLLFDFFLLEKRMKWQDLFSNFIERRTL</sequence>